<protein>
    <recommendedName>
        <fullName evidence="11">Polygalacturonase</fullName>
    </recommendedName>
</protein>
<dbReference type="AlphaFoldDB" id="A0AA88X8Z4"/>
<dbReference type="PANTHER" id="PTHR31375">
    <property type="match status" value="1"/>
</dbReference>
<proteinExistence type="inferred from homology"/>
<dbReference type="Proteomes" id="UP001188597">
    <property type="component" value="Unassembled WGS sequence"/>
</dbReference>
<evidence type="ECO:0000256" key="1">
    <source>
        <dbReference type="ARBA" id="ARBA00004191"/>
    </source>
</evidence>
<dbReference type="GO" id="GO:0004650">
    <property type="term" value="F:polygalacturonase activity"/>
    <property type="evidence" value="ECO:0007669"/>
    <property type="project" value="InterPro"/>
</dbReference>
<dbReference type="GO" id="GO:0071555">
    <property type="term" value="P:cell wall organization"/>
    <property type="evidence" value="ECO:0007669"/>
    <property type="project" value="UniProtKB-KW"/>
</dbReference>
<comment type="caution">
    <text evidence="9">The sequence shown here is derived from an EMBL/GenBank/DDBJ whole genome shotgun (WGS) entry which is preliminary data.</text>
</comment>
<dbReference type="GO" id="GO:0005975">
    <property type="term" value="P:carbohydrate metabolic process"/>
    <property type="evidence" value="ECO:0007669"/>
    <property type="project" value="InterPro"/>
</dbReference>
<comment type="subcellular location">
    <subcellularLocation>
        <location evidence="1">Secreted</location>
        <location evidence="1">Cell wall</location>
    </subcellularLocation>
</comment>
<organism evidence="9 10">
    <name type="scientific">Escallonia herrerae</name>
    <dbReference type="NCBI Taxonomy" id="1293975"/>
    <lineage>
        <taxon>Eukaryota</taxon>
        <taxon>Viridiplantae</taxon>
        <taxon>Streptophyta</taxon>
        <taxon>Embryophyta</taxon>
        <taxon>Tracheophyta</taxon>
        <taxon>Spermatophyta</taxon>
        <taxon>Magnoliopsida</taxon>
        <taxon>eudicotyledons</taxon>
        <taxon>Gunneridae</taxon>
        <taxon>Pentapetalae</taxon>
        <taxon>asterids</taxon>
        <taxon>campanulids</taxon>
        <taxon>Escalloniales</taxon>
        <taxon>Escalloniaceae</taxon>
        <taxon>Escallonia</taxon>
    </lineage>
</organism>
<keyword evidence="5 8" id="KW-0378">Hydrolase</keyword>
<keyword evidence="6 8" id="KW-0326">Glycosidase</keyword>
<dbReference type="Pfam" id="PF00295">
    <property type="entry name" value="Glyco_hydro_28"/>
    <property type="match status" value="1"/>
</dbReference>
<comment type="similarity">
    <text evidence="2 8">Belongs to the glycosyl hydrolase 28 family.</text>
</comment>
<evidence type="ECO:0008006" key="11">
    <source>
        <dbReference type="Google" id="ProtNLM"/>
    </source>
</evidence>
<dbReference type="InterPro" id="IPR011050">
    <property type="entry name" value="Pectin_lyase_fold/virulence"/>
</dbReference>
<evidence type="ECO:0000256" key="5">
    <source>
        <dbReference type="ARBA" id="ARBA00022801"/>
    </source>
</evidence>
<evidence type="ECO:0000313" key="9">
    <source>
        <dbReference type="EMBL" id="KAK3042147.1"/>
    </source>
</evidence>
<keyword evidence="3" id="KW-0134">Cell wall</keyword>
<dbReference type="InterPro" id="IPR000743">
    <property type="entry name" value="Glyco_hydro_28"/>
</dbReference>
<dbReference type="EMBL" id="JAVXUP010000023">
    <property type="protein sequence ID" value="KAK3042147.1"/>
    <property type="molecule type" value="Genomic_DNA"/>
</dbReference>
<reference evidence="9" key="1">
    <citation type="submission" date="2022-12" db="EMBL/GenBank/DDBJ databases">
        <title>Draft genome assemblies for two species of Escallonia (Escalloniales).</title>
        <authorList>
            <person name="Chanderbali A."/>
            <person name="Dervinis C."/>
            <person name="Anghel I."/>
            <person name="Soltis D."/>
            <person name="Soltis P."/>
            <person name="Zapata F."/>
        </authorList>
    </citation>
    <scope>NUCLEOTIDE SEQUENCE</scope>
    <source>
        <strain evidence="9">UCBG64.0493</strain>
        <tissue evidence="9">Leaf</tissue>
    </source>
</reference>
<evidence type="ECO:0000256" key="3">
    <source>
        <dbReference type="ARBA" id="ARBA00022512"/>
    </source>
</evidence>
<name>A0AA88X8Z4_9ASTE</name>
<keyword evidence="7" id="KW-0961">Cell wall biogenesis/degradation</keyword>
<evidence type="ECO:0000256" key="8">
    <source>
        <dbReference type="RuleBase" id="RU361169"/>
    </source>
</evidence>
<keyword evidence="10" id="KW-1185">Reference proteome</keyword>
<evidence type="ECO:0000256" key="4">
    <source>
        <dbReference type="ARBA" id="ARBA00022525"/>
    </source>
</evidence>
<evidence type="ECO:0000256" key="6">
    <source>
        <dbReference type="ARBA" id="ARBA00023295"/>
    </source>
</evidence>
<gene>
    <name evidence="9" type="ORF">RJ639_001267</name>
</gene>
<evidence type="ECO:0000313" key="10">
    <source>
        <dbReference type="Proteomes" id="UP001188597"/>
    </source>
</evidence>
<evidence type="ECO:0000256" key="2">
    <source>
        <dbReference type="ARBA" id="ARBA00008834"/>
    </source>
</evidence>
<dbReference type="InterPro" id="IPR012334">
    <property type="entry name" value="Pectin_lyas_fold"/>
</dbReference>
<accession>A0AA88X8Z4</accession>
<evidence type="ECO:0000256" key="7">
    <source>
        <dbReference type="ARBA" id="ARBA00023316"/>
    </source>
</evidence>
<keyword evidence="4" id="KW-0964">Secreted</keyword>
<dbReference type="SUPFAM" id="SSF51126">
    <property type="entry name" value="Pectin lyase-like"/>
    <property type="match status" value="1"/>
</dbReference>
<dbReference type="Gene3D" id="2.160.20.10">
    <property type="entry name" value="Single-stranded right-handed beta-helix, Pectin lyase-like"/>
    <property type="match status" value="1"/>
</dbReference>
<sequence length="176" mass="19323">MDALGKRTHHWVLPKPLSSRSRIFACRGRLFVHVNGLPEKPRSTKPFSLITDIRPPLDGEAKGLPPLFSLAAKISLKSPIPNQGPENESITVERLFQNEEPLDDAYFGDFTSVVAISQIMYQNISGTTKTAKAMKFACSDTVSCSHLVLNNINLVKMDGTAETYCNSATGFGYGYV</sequence>